<evidence type="ECO:0000313" key="2">
    <source>
        <dbReference type="EMBL" id="ESN90765.1"/>
    </source>
</evidence>
<dbReference type="InParanoid" id="T1FWT0"/>
<dbReference type="GeneID" id="20213275"/>
<dbReference type="CTD" id="20213275"/>
<gene>
    <name evidence="3" type="primary">20213275</name>
    <name evidence="2" type="ORF">HELRODRAFT_195143</name>
</gene>
<protein>
    <submittedName>
        <fullName evidence="2 3">Uncharacterized protein</fullName>
    </submittedName>
</protein>
<dbReference type="EMBL" id="AMQM01010539">
    <property type="status" value="NOT_ANNOTATED_CDS"/>
    <property type="molecule type" value="Genomic_DNA"/>
</dbReference>
<proteinExistence type="predicted"/>
<reference evidence="2 4" key="2">
    <citation type="journal article" date="2013" name="Nature">
        <title>Insights into bilaterian evolution from three spiralian genomes.</title>
        <authorList>
            <person name="Simakov O."/>
            <person name="Marletaz F."/>
            <person name="Cho S.J."/>
            <person name="Edsinger-Gonzales E."/>
            <person name="Havlak P."/>
            <person name="Hellsten U."/>
            <person name="Kuo D.H."/>
            <person name="Larsson T."/>
            <person name="Lv J."/>
            <person name="Arendt D."/>
            <person name="Savage R."/>
            <person name="Osoegawa K."/>
            <person name="de Jong P."/>
            <person name="Grimwood J."/>
            <person name="Chapman J.A."/>
            <person name="Shapiro H."/>
            <person name="Aerts A."/>
            <person name="Otillar R.P."/>
            <person name="Terry A.Y."/>
            <person name="Boore J.L."/>
            <person name="Grigoriev I.V."/>
            <person name="Lindberg D.R."/>
            <person name="Seaver E.C."/>
            <person name="Weisblat D.A."/>
            <person name="Putnam N.H."/>
            <person name="Rokhsar D.S."/>
        </authorList>
    </citation>
    <scope>NUCLEOTIDE SEQUENCE</scope>
</reference>
<evidence type="ECO:0000256" key="1">
    <source>
        <dbReference type="SAM" id="MobiDB-lite"/>
    </source>
</evidence>
<reference evidence="4" key="1">
    <citation type="submission" date="2012-12" db="EMBL/GenBank/DDBJ databases">
        <authorList>
            <person name="Hellsten U."/>
            <person name="Grimwood J."/>
            <person name="Chapman J.A."/>
            <person name="Shapiro H."/>
            <person name="Aerts A."/>
            <person name="Otillar R.P."/>
            <person name="Terry A.Y."/>
            <person name="Boore J.L."/>
            <person name="Simakov O."/>
            <person name="Marletaz F."/>
            <person name="Cho S.-J."/>
            <person name="Edsinger-Gonzales E."/>
            <person name="Havlak P."/>
            <person name="Kuo D.-H."/>
            <person name="Larsson T."/>
            <person name="Lv J."/>
            <person name="Arendt D."/>
            <person name="Savage R."/>
            <person name="Osoegawa K."/>
            <person name="de Jong P."/>
            <person name="Lindberg D.R."/>
            <person name="Seaver E.C."/>
            <person name="Weisblat D.A."/>
            <person name="Putnam N.H."/>
            <person name="Grigoriev I.V."/>
            <person name="Rokhsar D.S."/>
        </authorList>
    </citation>
    <scope>NUCLEOTIDE SEQUENCE</scope>
</reference>
<keyword evidence="4" id="KW-1185">Reference proteome</keyword>
<accession>T1FWT0</accession>
<dbReference type="RefSeq" id="XP_009031136.1">
    <property type="nucleotide sequence ID" value="XM_009032888.1"/>
</dbReference>
<dbReference type="KEGG" id="hro:HELRODRAFT_195143"/>
<dbReference type="AlphaFoldDB" id="T1FWT0"/>
<evidence type="ECO:0000313" key="3">
    <source>
        <dbReference type="EnsemblMetazoa" id="HelroP195143"/>
    </source>
</evidence>
<dbReference type="EMBL" id="KB097748">
    <property type="protein sequence ID" value="ESN90765.1"/>
    <property type="molecule type" value="Genomic_DNA"/>
</dbReference>
<feature type="compositionally biased region" description="Polar residues" evidence="1">
    <location>
        <begin position="62"/>
        <end position="77"/>
    </location>
</feature>
<dbReference type="EnsemblMetazoa" id="HelroT195143">
    <property type="protein sequence ID" value="HelroP195143"/>
    <property type="gene ID" value="HelroG195143"/>
</dbReference>
<feature type="compositionally biased region" description="Basic residues" evidence="1">
    <location>
        <begin position="92"/>
        <end position="104"/>
    </location>
</feature>
<dbReference type="HOGENOM" id="CLU_2064013_0_0_1"/>
<reference evidence="3" key="3">
    <citation type="submission" date="2015-06" db="UniProtKB">
        <authorList>
            <consortium name="EnsemblMetazoa"/>
        </authorList>
    </citation>
    <scope>IDENTIFICATION</scope>
</reference>
<feature type="region of interest" description="Disordered" evidence="1">
    <location>
        <begin position="37"/>
        <end position="119"/>
    </location>
</feature>
<dbReference type="EMBL" id="AMQM01010538">
    <property type="status" value="NOT_ANNOTATED_CDS"/>
    <property type="molecule type" value="Genomic_DNA"/>
</dbReference>
<organism evidence="3 4">
    <name type="scientific">Helobdella robusta</name>
    <name type="common">Californian leech</name>
    <dbReference type="NCBI Taxonomy" id="6412"/>
    <lineage>
        <taxon>Eukaryota</taxon>
        <taxon>Metazoa</taxon>
        <taxon>Spiralia</taxon>
        <taxon>Lophotrochozoa</taxon>
        <taxon>Annelida</taxon>
        <taxon>Clitellata</taxon>
        <taxon>Hirudinea</taxon>
        <taxon>Rhynchobdellida</taxon>
        <taxon>Glossiphoniidae</taxon>
        <taxon>Helobdella</taxon>
    </lineage>
</organism>
<sequence length="119" mass="12622">MMQAGGAGAATGPLMYPMNIGHDMMFTHMASSGGPPANSLAGLGGGGHASSGGGLNGTTSTCQQTQDRQDITSSMLEQNGECGTVMLPSLREHHHQQQQHHQQHFGKFNPARNQSHYMY</sequence>
<dbReference type="Proteomes" id="UP000015101">
    <property type="component" value="Unassembled WGS sequence"/>
</dbReference>
<evidence type="ECO:0000313" key="4">
    <source>
        <dbReference type="Proteomes" id="UP000015101"/>
    </source>
</evidence>
<name>T1FWT0_HELRO</name>
<feature type="compositionally biased region" description="Gly residues" evidence="1">
    <location>
        <begin position="42"/>
        <end position="56"/>
    </location>
</feature>